<dbReference type="InterPro" id="IPR050322">
    <property type="entry name" value="Fe-S_cluster_asmbl/transfer"/>
</dbReference>
<dbReference type="Pfam" id="PF01521">
    <property type="entry name" value="Fe-S_biosyn"/>
    <property type="match status" value="1"/>
</dbReference>
<evidence type="ECO:0000313" key="3">
    <source>
        <dbReference type="Proteomes" id="UP001597112"/>
    </source>
</evidence>
<dbReference type="PANTHER" id="PTHR10072:SF41">
    <property type="entry name" value="IRON-SULFUR CLUSTER ASSEMBLY 1 HOMOLOG, MITOCHONDRIAL"/>
    <property type="match status" value="1"/>
</dbReference>
<accession>A0ABW3K1C9</accession>
<dbReference type="Gene3D" id="2.60.300.12">
    <property type="entry name" value="HesB-like domain"/>
    <property type="match status" value="1"/>
</dbReference>
<dbReference type="Proteomes" id="UP001597112">
    <property type="component" value="Unassembled WGS sequence"/>
</dbReference>
<dbReference type="RefSeq" id="WP_377579003.1">
    <property type="nucleotide sequence ID" value="NZ_JBHTKA010000003.1"/>
</dbReference>
<name>A0ABW3K1C9_9BACT</name>
<dbReference type="EMBL" id="JBHTKA010000003">
    <property type="protein sequence ID" value="MFD0999892.1"/>
    <property type="molecule type" value="Genomic_DNA"/>
</dbReference>
<sequence length="105" mass="11644">MFDNIQPVTISPRAAEEILKIMQTKNIPDGYGLRVGVKGGGCGVSLLIGFDKQKETDIVYTISGIPVYIDKRHTMYIIGKEVDFFEGEDARGFMFVDPKEAVKKG</sequence>
<reference evidence="3" key="1">
    <citation type="journal article" date="2019" name="Int. J. Syst. Evol. Microbiol.">
        <title>The Global Catalogue of Microorganisms (GCM) 10K type strain sequencing project: providing services to taxonomists for standard genome sequencing and annotation.</title>
        <authorList>
            <consortium name="The Broad Institute Genomics Platform"/>
            <consortium name="The Broad Institute Genome Sequencing Center for Infectious Disease"/>
            <person name="Wu L."/>
            <person name="Ma J."/>
        </authorList>
    </citation>
    <scope>NUCLEOTIDE SEQUENCE [LARGE SCALE GENOMIC DNA]</scope>
    <source>
        <strain evidence="3">CCUG 58938</strain>
    </source>
</reference>
<comment type="caution">
    <text evidence="2">The sequence shown here is derived from an EMBL/GenBank/DDBJ whole genome shotgun (WGS) entry which is preliminary data.</text>
</comment>
<proteinExistence type="predicted"/>
<evidence type="ECO:0000259" key="1">
    <source>
        <dbReference type="Pfam" id="PF01521"/>
    </source>
</evidence>
<organism evidence="2 3">
    <name type="scientific">Ohtaekwangia kribbensis</name>
    <dbReference type="NCBI Taxonomy" id="688913"/>
    <lineage>
        <taxon>Bacteria</taxon>
        <taxon>Pseudomonadati</taxon>
        <taxon>Bacteroidota</taxon>
        <taxon>Cytophagia</taxon>
        <taxon>Cytophagales</taxon>
        <taxon>Fulvivirgaceae</taxon>
        <taxon>Ohtaekwangia</taxon>
    </lineage>
</organism>
<dbReference type="InterPro" id="IPR000361">
    <property type="entry name" value="ATAP_core_dom"/>
</dbReference>
<evidence type="ECO:0000313" key="2">
    <source>
        <dbReference type="EMBL" id="MFD0999892.1"/>
    </source>
</evidence>
<gene>
    <name evidence="2" type="ORF">ACFQ21_11280</name>
</gene>
<feature type="domain" description="Core" evidence="1">
    <location>
        <begin position="8"/>
        <end position="93"/>
    </location>
</feature>
<dbReference type="SUPFAM" id="SSF89360">
    <property type="entry name" value="HesB-like domain"/>
    <property type="match status" value="1"/>
</dbReference>
<dbReference type="InterPro" id="IPR035903">
    <property type="entry name" value="HesB-like_dom_sf"/>
</dbReference>
<keyword evidence="3" id="KW-1185">Reference proteome</keyword>
<protein>
    <submittedName>
        <fullName evidence="2">HesB/IscA family protein</fullName>
    </submittedName>
</protein>
<dbReference type="PANTHER" id="PTHR10072">
    <property type="entry name" value="IRON-SULFUR CLUSTER ASSEMBLY PROTEIN"/>
    <property type="match status" value="1"/>
</dbReference>